<accession>A0AAU7KP02</accession>
<dbReference type="EMBL" id="CP098828">
    <property type="protein sequence ID" value="XBO73427.1"/>
    <property type="molecule type" value="Genomic_DNA"/>
</dbReference>
<protein>
    <recommendedName>
        <fullName evidence="3">HK97 gp10 family phage protein</fullName>
    </recommendedName>
</protein>
<sequence>MTTRKGWSKSLSGFARQVERDLTDMQKRVATEALQMVILGSPVDSGAFRGNHRVSVGSPDTSFDESAGASQPPKGGMDNETFNREAAKIAPMHVPFTVIYIQNNLPYAERIEVGSSDQAGEGVYAVAANTLREKYGG</sequence>
<evidence type="ECO:0008006" key="3">
    <source>
        <dbReference type="Google" id="ProtNLM"/>
    </source>
</evidence>
<dbReference type="AlphaFoldDB" id="A0AAU7KP02"/>
<evidence type="ECO:0000256" key="1">
    <source>
        <dbReference type="SAM" id="MobiDB-lite"/>
    </source>
</evidence>
<dbReference type="RefSeq" id="WP_222568914.1">
    <property type="nucleotide sequence ID" value="NZ_CP098828.1"/>
</dbReference>
<reference evidence="2" key="1">
    <citation type="submission" date="2022-06" db="EMBL/GenBank/DDBJ databases">
        <title>A novel DMS-producing enzyme.</title>
        <authorList>
            <person name="Zhang Y."/>
        </authorList>
    </citation>
    <scope>NUCLEOTIDE SEQUENCE</scope>
    <source>
        <strain evidence="2">H10-59</strain>
    </source>
</reference>
<proteinExistence type="predicted"/>
<feature type="region of interest" description="Disordered" evidence="1">
    <location>
        <begin position="48"/>
        <end position="80"/>
    </location>
</feature>
<name>A0AAU7KP02_9GAMM</name>
<gene>
    <name evidence="2" type="ORF">NFG57_11280</name>
</gene>
<evidence type="ECO:0000313" key="2">
    <source>
        <dbReference type="EMBL" id="XBO73427.1"/>
    </source>
</evidence>
<organism evidence="2">
    <name type="scientific">Halomonas sp. H10-59</name>
    <dbReference type="NCBI Taxonomy" id="2950874"/>
    <lineage>
        <taxon>Bacteria</taxon>
        <taxon>Pseudomonadati</taxon>
        <taxon>Pseudomonadota</taxon>
        <taxon>Gammaproteobacteria</taxon>
        <taxon>Oceanospirillales</taxon>
        <taxon>Halomonadaceae</taxon>
        <taxon>Halomonas</taxon>
    </lineage>
</organism>